<comment type="subcellular location">
    <subcellularLocation>
        <location evidence="1 7">Cell membrane</location>
        <topology evidence="1 7">Multi-pass membrane protein</topology>
    </subcellularLocation>
</comment>
<dbReference type="Pfam" id="PF00893">
    <property type="entry name" value="Multi_Drug_Res"/>
    <property type="match status" value="1"/>
</dbReference>
<proteinExistence type="inferred from homology"/>
<evidence type="ECO:0000256" key="9">
    <source>
        <dbReference type="SAM" id="Phobius"/>
    </source>
</evidence>
<gene>
    <name evidence="10" type="ORF">ACFPK8_08365</name>
</gene>
<dbReference type="InterPro" id="IPR037185">
    <property type="entry name" value="EmrE-like"/>
</dbReference>
<dbReference type="Proteomes" id="UP001595937">
    <property type="component" value="Unassembled WGS sequence"/>
</dbReference>
<keyword evidence="5 9" id="KW-1133">Transmembrane helix</keyword>
<dbReference type="Gene3D" id="1.10.3730.20">
    <property type="match status" value="1"/>
</dbReference>
<comment type="caution">
    <text evidence="10">The sequence shown here is derived from an EMBL/GenBank/DDBJ whole genome shotgun (WGS) entry which is preliminary data.</text>
</comment>
<evidence type="ECO:0000313" key="11">
    <source>
        <dbReference type="Proteomes" id="UP001595937"/>
    </source>
</evidence>
<evidence type="ECO:0000256" key="8">
    <source>
        <dbReference type="SAM" id="MobiDB-lite"/>
    </source>
</evidence>
<evidence type="ECO:0000256" key="6">
    <source>
        <dbReference type="ARBA" id="ARBA00023136"/>
    </source>
</evidence>
<dbReference type="EMBL" id="JBHSLN010000021">
    <property type="protein sequence ID" value="MFC5297523.1"/>
    <property type="molecule type" value="Genomic_DNA"/>
</dbReference>
<accession>A0ABW0FFL8</accession>
<dbReference type="InterPro" id="IPR000390">
    <property type="entry name" value="Small_drug/metabolite_transptr"/>
</dbReference>
<dbReference type="RefSeq" id="WP_343925075.1">
    <property type="nucleotide sequence ID" value="NZ_BAAAIR010000044.1"/>
</dbReference>
<dbReference type="SUPFAM" id="SSF103481">
    <property type="entry name" value="Multidrug resistance efflux transporter EmrE"/>
    <property type="match status" value="1"/>
</dbReference>
<dbReference type="PANTHER" id="PTHR30561:SF1">
    <property type="entry name" value="MULTIDRUG TRANSPORTER EMRE"/>
    <property type="match status" value="1"/>
</dbReference>
<feature type="transmembrane region" description="Helical" evidence="9">
    <location>
        <begin position="30"/>
        <end position="49"/>
    </location>
</feature>
<evidence type="ECO:0000256" key="7">
    <source>
        <dbReference type="RuleBase" id="RU003942"/>
    </source>
</evidence>
<comment type="similarity">
    <text evidence="7">Belongs to the drug/metabolite transporter (DMT) superfamily. Small multidrug resistance (SMR) (TC 2.A.7.1) family.</text>
</comment>
<evidence type="ECO:0000256" key="3">
    <source>
        <dbReference type="ARBA" id="ARBA00022475"/>
    </source>
</evidence>
<evidence type="ECO:0000256" key="1">
    <source>
        <dbReference type="ARBA" id="ARBA00004651"/>
    </source>
</evidence>
<evidence type="ECO:0000256" key="4">
    <source>
        <dbReference type="ARBA" id="ARBA00022692"/>
    </source>
</evidence>
<keyword evidence="4 7" id="KW-0812">Transmembrane</keyword>
<evidence type="ECO:0000256" key="5">
    <source>
        <dbReference type="ARBA" id="ARBA00022989"/>
    </source>
</evidence>
<feature type="region of interest" description="Disordered" evidence="8">
    <location>
        <begin position="110"/>
        <end position="145"/>
    </location>
</feature>
<dbReference type="GeneID" id="303298124"/>
<keyword evidence="2" id="KW-0813">Transport</keyword>
<feature type="transmembrane region" description="Helical" evidence="9">
    <location>
        <begin position="56"/>
        <end position="78"/>
    </location>
</feature>
<protein>
    <submittedName>
        <fullName evidence="10">Multidrug efflux SMR transporter</fullName>
    </submittedName>
</protein>
<keyword evidence="3" id="KW-1003">Cell membrane</keyword>
<feature type="transmembrane region" description="Helical" evidence="9">
    <location>
        <begin position="84"/>
        <end position="104"/>
    </location>
</feature>
<keyword evidence="11" id="KW-1185">Reference proteome</keyword>
<name>A0ABW0FFL8_9MICO</name>
<keyword evidence="6 9" id="KW-0472">Membrane</keyword>
<evidence type="ECO:0000313" key="10">
    <source>
        <dbReference type="EMBL" id="MFC5297523.1"/>
    </source>
</evidence>
<reference evidence="11" key="1">
    <citation type="journal article" date="2019" name="Int. J. Syst. Evol. Microbiol.">
        <title>The Global Catalogue of Microorganisms (GCM) 10K type strain sequencing project: providing services to taxonomists for standard genome sequencing and annotation.</title>
        <authorList>
            <consortium name="The Broad Institute Genomics Platform"/>
            <consortium name="The Broad Institute Genome Sequencing Center for Infectious Disease"/>
            <person name="Wu L."/>
            <person name="Ma J."/>
        </authorList>
    </citation>
    <scope>NUCLEOTIDE SEQUENCE [LARGE SCALE GENOMIC DNA]</scope>
    <source>
        <strain evidence="11">CGMCC 1.16455</strain>
    </source>
</reference>
<sequence length="145" mass="14658">MSAWLLLIGAILSEVTATLSLRGALDHSALYVVVVAGYALSFGFLALVLRRGMGLGVAYGIWAACGVVLTAILSALLFGEAFTVLKASGIVLIAAGVAVVEIGSHRARGTVDARSDGSDGSVAADAPHAPDALGAAEPARRREDA</sequence>
<dbReference type="PANTHER" id="PTHR30561">
    <property type="entry name" value="SMR FAMILY PROTON-DEPENDENT DRUG EFFLUX TRANSPORTER SUGE"/>
    <property type="match status" value="1"/>
</dbReference>
<organism evidence="10 11">
    <name type="scientific">Brachybacterium tyrofermentans</name>
    <dbReference type="NCBI Taxonomy" id="47848"/>
    <lineage>
        <taxon>Bacteria</taxon>
        <taxon>Bacillati</taxon>
        <taxon>Actinomycetota</taxon>
        <taxon>Actinomycetes</taxon>
        <taxon>Micrococcales</taxon>
        <taxon>Dermabacteraceae</taxon>
        <taxon>Brachybacterium</taxon>
    </lineage>
</organism>
<evidence type="ECO:0000256" key="2">
    <source>
        <dbReference type="ARBA" id="ARBA00022448"/>
    </source>
</evidence>
<dbReference type="InterPro" id="IPR045324">
    <property type="entry name" value="Small_multidrug_res"/>
</dbReference>